<dbReference type="InterPro" id="IPR012312">
    <property type="entry name" value="Hemerythrin-like"/>
</dbReference>
<dbReference type="Pfam" id="PF01814">
    <property type="entry name" value="Hemerythrin"/>
    <property type="match status" value="1"/>
</dbReference>
<dbReference type="CDD" id="cd12107">
    <property type="entry name" value="Hemerythrin"/>
    <property type="match status" value="1"/>
</dbReference>
<dbReference type="InterPro" id="IPR035938">
    <property type="entry name" value="Hemerythrin-like_sf"/>
</dbReference>
<dbReference type="NCBIfam" id="NF033749">
    <property type="entry name" value="bact_hemeryth"/>
    <property type="match status" value="1"/>
</dbReference>
<reference evidence="6 7" key="1">
    <citation type="submission" date="2018-09" db="EMBL/GenBank/DDBJ databases">
        <title>Whole genome based analysis of evolution and adaptive divergence in Indian and Brazilian strains of Azospirillum brasilense.</title>
        <authorList>
            <person name="Singh C."/>
            <person name="Tripathi A.K."/>
        </authorList>
    </citation>
    <scope>NUCLEOTIDE SEQUENCE [LARGE SCALE GENOMIC DNA]</scope>
    <source>
        <strain evidence="6 7">MTCC4039</strain>
        <plasmid evidence="6 7">p1</plasmid>
    </source>
</reference>
<evidence type="ECO:0000256" key="1">
    <source>
        <dbReference type="ARBA" id="ARBA00010587"/>
    </source>
</evidence>
<dbReference type="InterPro" id="IPR016131">
    <property type="entry name" value="Haemerythrin_Fe_BS"/>
</dbReference>
<evidence type="ECO:0000256" key="2">
    <source>
        <dbReference type="ARBA" id="ARBA00022621"/>
    </source>
</evidence>
<dbReference type="AlphaFoldDB" id="A0A4D8RCS8"/>
<evidence type="ECO:0000259" key="5">
    <source>
        <dbReference type="Pfam" id="PF01814"/>
    </source>
</evidence>
<evidence type="ECO:0000256" key="3">
    <source>
        <dbReference type="ARBA" id="ARBA00022723"/>
    </source>
</evidence>
<keyword evidence="4" id="KW-0408">Iron</keyword>
<dbReference type="EMBL" id="CP032346">
    <property type="protein sequence ID" value="QCO17249.1"/>
    <property type="molecule type" value="Genomic_DNA"/>
</dbReference>
<dbReference type="PROSITE" id="PS00550">
    <property type="entry name" value="HEMERYTHRINS"/>
    <property type="match status" value="1"/>
</dbReference>
<dbReference type="RefSeq" id="WP_137141374.1">
    <property type="nucleotide sequence ID" value="NZ_CP032346.1"/>
</dbReference>
<feature type="domain" description="Hemerythrin-like" evidence="5">
    <location>
        <begin position="13"/>
        <end position="124"/>
    </location>
</feature>
<dbReference type="InterPro" id="IPR012827">
    <property type="entry name" value="Hemerythrin_metal-bd"/>
</dbReference>
<evidence type="ECO:0000313" key="7">
    <source>
        <dbReference type="Proteomes" id="UP000298693"/>
    </source>
</evidence>
<dbReference type="SUPFAM" id="SSF47188">
    <property type="entry name" value="Hemerythrin-like"/>
    <property type="match status" value="1"/>
</dbReference>
<keyword evidence="2" id="KW-0561">Oxygen transport</keyword>
<keyword evidence="6" id="KW-0614">Plasmid</keyword>
<dbReference type="PANTHER" id="PTHR37164">
    <property type="entry name" value="BACTERIOHEMERYTHRIN"/>
    <property type="match status" value="1"/>
</dbReference>
<keyword evidence="3" id="KW-0479">Metal-binding</keyword>
<accession>A0A4D8RCS8</accession>
<protein>
    <recommendedName>
        <fullName evidence="5">Hemerythrin-like domain-containing protein</fullName>
    </recommendedName>
</protein>
<name>A0A4D8RCS8_AZOBR</name>
<gene>
    <name evidence="6" type="ORF">D3869_18490</name>
</gene>
<evidence type="ECO:0000256" key="4">
    <source>
        <dbReference type="ARBA" id="ARBA00023004"/>
    </source>
</evidence>
<dbReference type="NCBIfam" id="TIGR02481">
    <property type="entry name" value="hemeryth_dom"/>
    <property type="match status" value="1"/>
</dbReference>
<geneLocation type="plasmid" evidence="6">
    <name>p1</name>
</geneLocation>
<comment type="similarity">
    <text evidence="1">Belongs to the hemerythrin family.</text>
</comment>
<dbReference type="GO" id="GO:0005344">
    <property type="term" value="F:oxygen carrier activity"/>
    <property type="evidence" value="ECO:0007669"/>
    <property type="project" value="UniProtKB-KW"/>
</dbReference>
<dbReference type="InterPro" id="IPR050669">
    <property type="entry name" value="Hemerythrin"/>
</dbReference>
<proteinExistence type="inferred from homology"/>
<dbReference type="GO" id="GO:0046872">
    <property type="term" value="F:metal ion binding"/>
    <property type="evidence" value="ECO:0007669"/>
    <property type="project" value="UniProtKB-KW"/>
</dbReference>
<keyword evidence="2" id="KW-0813">Transport</keyword>
<sequence>MEWDAAYAIGQSAVDGDHQRLFQLFNQFSAAIAAGETRESANRFLRELADYSAYHFRREEGLMHAVGYPDYAKHKTMHDTFADFVRRQSDSGARDPEEVQFLQSYVEMWLCGHILVMDKWFGEWLDGRGERTGTTAPTA</sequence>
<dbReference type="PANTHER" id="PTHR37164:SF1">
    <property type="entry name" value="BACTERIOHEMERYTHRIN"/>
    <property type="match status" value="1"/>
</dbReference>
<evidence type="ECO:0000313" key="6">
    <source>
        <dbReference type="EMBL" id="QCO17249.1"/>
    </source>
</evidence>
<organism evidence="6 7">
    <name type="scientific">Azospirillum brasilense</name>
    <dbReference type="NCBI Taxonomy" id="192"/>
    <lineage>
        <taxon>Bacteria</taxon>
        <taxon>Pseudomonadati</taxon>
        <taxon>Pseudomonadota</taxon>
        <taxon>Alphaproteobacteria</taxon>
        <taxon>Rhodospirillales</taxon>
        <taxon>Azospirillaceae</taxon>
        <taxon>Azospirillum</taxon>
    </lineage>
</organism>
<dbReference type="Gene3D" id="1.20.120.50">
    <property type="entry name" value="Hemerythrin-like"/>
    <property type="match status" value="1"/>
</dbReference>
<dbReference type="Proteomes" id="UP000298693">
    <property type="component" value="Plasmid p1"/>
</dbReference>